<evidence type="ECO:0000256" key="1">
    <source>
        <dbReference type="SAM" id="MobiDB-lite"/>
    </source>
</evidence>
<dbReference type="EMBL" id="HACG01000452">
    <property type="protein sequence ID" value="CEK47317.1"/>
    <property type="molecule type" value="Transcribed_RNA"/>
</dbReference>
<feature type="compositionally biased region" description="Basic and acidic residues" evidence="1">
    <location>
        <begin position="51"/>
        <end position="60"/>
    </location>
</feature>
<accession>A0A0B6XTH7</accession>
<organism evidence="2">
    <name type="scientific">Arion vulgaris</name>
    <dbReference type="NCBI Taxonomy" id="1028688"/>
    <lineage>
        <taxon>Eukaryota</taxon>
        <taxon>Metazoa</taxon>
        <taxon>Spiralia</taxon>
        <taxon>Lophotrochozoa</taxon>
        <taxon>Mollusca</taxon>
        <taxon>Gastropoda</taxon>
        <taxon>Heterobranchia</taxon>
        <taxon>Euthyneura</taxon>
        <taxon>Panpulmonata</taxon>
        <taxon>Eupulmonata</taxon>
        <taxon>Stylommatophora</taxon>
        <taxon>Helicina</taxon>
        <taxon>Arionoidea</taxon>
        <taxon>Arionidae</taxon>
        <taxon>Arion</taxon>
    </lineage>
</organism>
<name>A0A0B6XTH7_9EUPU</name>
<feature type="non-terminal residue" evidence="2">
    <location>
        <position position="78"/>
    </location>
</feature>
<feature type="region of interest" description="Disordered" evidence="1">
    <location>
        <begin position="36"/>
        <end position="78"/>
    </location>
</feature>
<reference evidence="2" key="1">
    <citation type="submission" date="2014-12" db="EMBL/GenBank/DDBJ databases">
        <title>Insight into the proteome of Arion vulgaris.</title>
        <authorList>
            <person name="Aradska J."/>
            <person name="Bulat T."/>
            <person name="Smidak R."/>
            <person name="Sarate P."/>
            <person name="Gangsoo J."/>
            <person name="Sialana F."/>
            <person name="Bilban M."/>
            <person name="Lubec G."/>
        </authorList>
    </citation>
    <scope>NUCLEOTIDE SEQUENCE</scope>
    <source>
        <tissue evidence="2">Skin</tissue>
    </source>
</reference>
<proteinExistence type="predicted"/>
<sequence length="78" mass="8748">SSTSDDPMKLVLKYFIVLTRQRDCYPIRTLEKAFGELRGSAGHSASRKKSVGSEDLSKIEEQEELESSKPVPVRQHIG</sequence>
<protein>
    <submittedName>
        <fullName evidence="2">Uncharacterized protein</fullName>
    </submittedName>
</protein>
<evidence type="ECO:0000313" key="2">
    <source>
        <dbReference type="EMBL" id="CEK47317.1"/>
    </source>
</evidence>
<gene>
    <name evidence="2" type="primary">ORF1098</name>
</gene>
<feature type="non-terminal residue" evidence="2">
    <location>
        <position position="1"/>
    </location>
</feature>
<dbReference type="AlphaFoldDB" id="A0A0B6XTH7"/>